<gene>
    <name evidence="2" type="ORF">RF819_13345</name>
</gene>
<keyword evidence="1" id="KW-0812">Transmembrane</keyword>
<dbReference type="EMBL" id="MTJN01000002">
    <property type="protein sequence ID" value="OOV09129.1"/>
    <property type="molecule type" value="Genomic_DNA"/>
</dbReference>
<keyword evidence="3" id="KW-1185">Reference proteome</keyword>
<evidence type="ECO:0000313" key="3">
    <source>
        <dbReference type="Proteomes" id="UP000190750"/>
    </source>
</evidence>
<feature type="transmembrane region" description="Helical" evidence="1">
    <location>
        <begin position="27"/>
        <end position="46"/>
    </location>
</feature>
<dbReference type="Proteomes" id="UP000190750">
    <property type="component" value="Unassembled WGS sequence"/>
</dbReference>
<name>A0A1T1AYC7_RHOFE</name>
<evidence type="ECO:0000256" key="1">
    <source>
        <dbReference type="SAM" id="Phobius"/>
    </source>
</evidence>
<sequence>MIGVCMTVLSIGRVGAGASWHMLIDKALAVDALIFLASAFLSFAAMRAQVGGRRYERGADVVFLAGLGVLVVVALSLAFTIR</sequence>
<feature type="transmembrane region" description="Helical" evidence="1">
    <location>
        <begin position="58"/>
        <end position="81"/>
    </location>
</feature>
<comment type="caution">
    <text evidence="2">The sequence shown here is derived from an EMBL/GenBank/DDBJ whole genome shotgun (WGS) entry which is preliminary data.</text>
</comment>
<reference evidence="2 3" key="1">
    <citation type="submission" date="2017-01" db="EMBL/GenBank/DDBJ databases">
        <title>Genome sequencing of Rhodoferax fermentans JCM 7819.</title>
        <authorList>
            <person name="Kim Y.J."/>
            <person name="Farh M.E.-A."/>
            <person name="Yang D.-C."/>
        </authorList>
    </citation>
    <scope>NUCLEOTIDE SEQUENCE [LARGE SCALE GENOMIC DNA]</scope>
    <source>
        <strain evidence="2 3">JCM 7819</strain>
    </source>
</reference>
<evidence type="ECO:0000313" key="2">
    <source>
        <dbReference type="EMBL" id="OOV09129.1"/>
    </source>
</evidence>
<protein>
    <submittedName>
        <fullName evidence="2">Uncharacterized protein</fullName>
    </submittedName>
</protein>
<dbReference type="OrthoDB" id="582913at2"/>
<organism evidence="2 3">
    <name type="scientific">Rhodoferax fermentans</name>
    <dbReference type="NCBI Taxonomy" id="28066"/>
    <lineage>
        <taxon>Bacteria</taxon>
        <taxon>Pseudomonadati</taxon>
        <taxon>Pseudomonadota</taxon>
        <taxon>Betaproteobacteria</taxon>
        <taxon>Burkholderiales</taxon>
        <taxon>Comamonadaceae</taxon>
        <taxon>Rhodoferax</taxon>
    </lineage>
</organism>
<proteinExistence type="predicted"/>
<dbReference type="AlphaFoldDB" id="A0A1T1AYC7"/>
<dbReference type="STRING" id="28066.RF819_13345"/>
<accession>A0A1T1AYC7</accession>
<keyword evidence="1" id="KW-1133">Transmembrane helix</keyword>
<keyword evidence="1" id="KW-0472">Membrane</keyword>